<dbReference type="Proteomes" id="UP000007819">
    <property type="component" value="Chromosome X"/>
</dbReference>
<evidence type="ECO:0000313" key="3">
    <source>
        <dbReference type="EnsemblMetazoa" id="XP_029348641.1"/>
    </source>
</evidence>
<dbReference type="PANTHER" id="PTHR34153">
    <property type="entry name" value="SI:CH211-262H13.3-RELATED-RELATED"/>
    <property type="match status" value="1"/>
</dbReference>
<organism evidence="3 4">
    <name type="scientific">Acyrthosiphon pisum</name>
    <name type="common">Pea aphid</name>
    <dbReference type="NCBI Taxonomy" id="7029"/>
    <lineage>
        <taxon>Eukaryota</taxon>
        <taxon>Metazoa</taxon>
        <taxon>Ecdysozoa</taxon>
        <taxon>Arthropoda</taxon>
        <taxon>Hexapoda</taxon>
        <taxon>Insecta</taxon>
        <taxon>Pterygota</taxon>
        <taxon>Neoptera</taxon>
        <taxon>Paraneoptera</taxon>
        <taxon>Hemiptera</taxon>
        <taxon>Sternorrhyncha</taxon>
        <taxon>Aphidomorpha</taxon>
        <taxon>Aphidoidea</taxon>
        <taxon>Aphididae</taxon>
        <taxon>Macrosiphini</taxon>
        <taxon>Acyrthosiphon</taxon>
    </lineage>
</organism>
<evidence type="ECO:0000256" key="1">
    <source>
        <dbReference type="SAM" id="MobiDB-lite"/>
    </source>
</evidence>
<dbReference type="OrthoDB" id="6784356at2759"/>
<evidence type="ECO:0000313" key="4">
    <source>
        <dbReference type="Proteomes" id="UP000007819"/>
    </source>
</evidence>
<reference evidence="4" key="1">
    <citation type="submission" date="2010-06" db="EMBL/GenBank/DDBJ databases">
        <authorList>
            <person name="Jiang H."/>
            <person name="Abraham K."/>
            <person name="Ali S."/>
            <person name="Alsbrooks S.L."/>
            <person name="Anim B.N."/>
            <person name="Anosike U.S."/>
            <person name="Attaway T."/>
            <person name="Bandaranaike D.P."/>
            <person name="Battles P.K."/>
            <person name="Bell S.N."/>
            <person name="Bell A.V."/>
            <person name="Beltran B."/>
            <person name="Bickham C."/>
            <person name="Bustamante Y."/>
            <person name="Caleb T."/>
            <person name="Canada A."/>
            <person name="Cardenas V."/>
            <person name="Carter K."/>
            <person name="Chacko J."/>
            <person name="Chandrabose M.N."/>
            <person name="Chavez D."/>
            <person name="Chavez A."/>
            <person name="Chen L."/>
            <person name="Chu H.-S."/>
            <person name="Claassen K.J."/>
            <person name="Cockrell R."/>
            <person name="Collins M."/>
            <person name="Cooper J.A."/>
            <person name="Cree A."/>
            <person name="Curry S.M."/>
            <person name="Da Y."/>
            <person name="Dao M.D."/>
            <person name="Das B."/>
            <person name="Davila M.-L."/>
            <person name="Davy-Carroll L."/>
            <person name="Denson S."/>
            <person name="Dinh H."/>
            <person name="Ebong V.E."/>
            <person name="Edwards J.R."/>
            <person name="Egan A."/>
            <person name="El-Daye J."/>
            <person name="Escobedo L."/>
            <person name="Fernandez S."/>
            <person name="Fernando P.R."/>
            <person name="Flagg N."/>
            <person name="Forbes L.D."/>
            <person name="Fowler R.G."/>
            <person name="Fu Q."/>
            <person name="Gabisi R.A."/>
            <person name="Ganer J."/>
            <person name="Garbino Pronczuk A."/>
            <person name="Garcia R.M."/>
            <person name="Garner T."/>
            <person name="Garrett T.E."/>
            <person name="Gonzalez D.A."/>
            <person name="Hamid H."/>
            <person name="Hawkins E.S."/>
            <person name="Hirani K."/>
            <person name="Hogues M.E."/>
            <person name="Hollins B."/>
            <person name="Hsiao C.-H."/>
            <person name="Jabil R."/>
            <person name="James M.L."/>
            <person name="Jhangiani S.N."/>
            <person name="Johnson B."/>
            <person name="Johnson Q."/>
            <person name="Joshi V."/>
            <person name="Kalu J.B."/>
            <person name="Kam C."/>
            <person name="Kashfia A."/>
            <person name="Keebler J."/>
            <person name="Kisamo H."/>
            <person name="Kovar C.L."/>
            <person name="Lago L.A."/>
            <person name="Lai C.-Y."/>
            <person name="Laidlaw J."/>
            <person name="Lara F."/>
            <person name="Le T.-K."/>
            <person name="Lee S.L."/>
            <person name="Legall F.H."/>
            <person name="Lemon S.J."/>
            <person name="Lewis L.R."/>
            <person name="Li B."/>
            <person name="Liu Y."/>
            <person name="Liu Y.-S."/>
            <person name="Lopez J."/>
            <person name="Lozado R.J."/>
            <person name="Lu J."/>
            <person name="Madu R.C."/>
            <person name="Maheshwari M."/>
            <person name="Maheshwari R."/>
            <person name="Malloy K."/>
            <person name="Martinez E."/>
            <person name="Mathew T."/>
            <person name="Mercado I.C."/>
            <person name="Mercado C."/>
            <person name="Meyer B."/>
            <person name="Montgomery K."/>
            <person name="Morgan M.B."/>
            <person name="Munidasa M."/>
            <person name="Nazareth L.V."/>
            <person name="Nelson J."/>
            <person name="Ng B.M."/>
            <person name="Nguyen N.B."/>
            <person name="Nguyen P.Q."/>
            <person name="Nguyen T."/>
            <person name="Obregon M."/>
            <person name="Okwuonu G.O."/>
            <person name="Onwere C.G."/>
            <person name="Orozco G."/>
            <person name="Parra A."/>
            <person name="Patel S."/>
            <person name="Patil S."/>
            <person name="Perez A."/>
            <person name="Perez Y."/>
            <person name="Pham C."/>
            <person name="Primus E.L."/>
            <person name="Pu L.-L."/>
            <person name="Puazo M."/>
            <person name="Qin X."/>
            <person name="Quiroz J.B."/>
            <person name="Reese J."/>
            <person name="Richards S."/>
            <person name="Rives C.M."/>
            <person name="Robberts R."/>
            <person name="Ruiz S.J."/>
            <person name="Ruiz M.J."/>
            <person name="Santibanez J."/>
            <person name="Schneider B.W."/>
            <person name="Sisson I."/>
            <person name="Smith M."/>
            <person name="Sodergren E."/>
            <person name="Song X.-Z."/>
            <person name="Song B.B."/>
            <person name="Summersgill H."/>
            <person name="Thelus R."/>
            <person name="Thornton R.D."/>
            <person name="Trejos Z.Y."/>
            <person name="Usmani K."/>
            <person name="Vattathil S."/>
            <person name="Villasana D."/>
            <person name="Walker D.L."/>
            <person name="Wang S."/>
            <person name="Wang K."/>
            <person name="White C.S."/>
            <person name="Williams A.C."/>
            <person name="Williamson J."/>
            <person name="Wilson K."/>
            <person name="Woghiren I.O."/>
            <person name="Woodworth J.R."/>
            <person name="Worley K.C."/>
            <person name="Wright R.A."/>
            <person name="Wu W."/>
            <person name="Young L."/>
            <person name="Zhang L."/>
            <person name="Zhang J."/>
            <person name="Zhu Y."/>
            <person name="Muzny D.M."/>
            <person name="Weinstock G."/>
            <person name="Gibbs R.A."/>
        </authorList>
    </citation>
    <scope>NUCLEOTIDE SEQUENCE [LARGE SCALE GENOMIC DNA]</scope>
    <source>
        <strain evidence="4">LSR1</strain>
    </source>
</reference>
<dbReference type="PANTHER" id="PTHR34153:SF2">
    <property type="entry name" value="SI:CH211-262H13.3-RELATED"/>
    <property type="match status" value="1"/>
</dbReference>
<keyword evidence="4" id="KW-1185">Reference proteome</keyword>
<reference evidence="3" key="2">
    <citation type="submission" date="2022-06" db="UniProtKB">
        <authorList>
            <consortium name="EnsemblMetazoa"/>
        </authorList>
    </citation>
    <scope>IDENTIFICATION</scope>
</reference>
<protein>
    <recommendedName>
        <fullName evidence="2">DUF4806 domain-containing protein</fullName>
    </recommendedName>
</protein>
<dbReference type="RefSeq" id="XP_029348641.1">
    <property type="nucleotide sequence ID" value="XM_029492781.1"/>
</dbReference>
<feature type="compositionally biased region" description="Polar residues" evidence="1">
    <location>
        <begin position="1"/>
        <end position="14"/>
    </location>
</feature>
<dbReference type="EnsemblMetazoa" id="XM_029492781.1">
    <property type="protein sequence ID" value="XP_029348641.1"/>
    <property type="gene ID" value="LOC115035119"/>
</dbReference>
<dbReference type="GeneID" id="115035119"/>
<dbReference type="InterPro" id="IPR032071">
    <property type="entry name" value="DUF4806"/>
</dbReference>
<sequence>MSNHFNKIQRSPFKTPTKKIESARKQLFVNSEIPENSLPKTATNSQHYRSPHKSVSYKSYESNVKKRSPVKTSTIKAKKYLSDEQFKEFMQHNVILLKHNMRNLDEKLTMLLEQTKKNDSYINDSNDKETIDYSHLDCFFPICDETTLDAIEEQLSVDKIYNTEMKNKLIGLGGKTVKIFVKRIMQFLFTDSLLKLYSFHGRGNKKKCFSNLAISKVIFSKFLK</sequence>
<feature type="compositionally biased region" description="Polar residues" evidence="1">
    <location>
        <begin position="38"/>
        <end position="48"/>
    </location>
</feature>
<dbReference type="Pfam" id="PF16064">
    <property type="entry name" value="DUF4806"/>
    <property type="match status" value="1"/>
</dbReference>
<dbReference type="AlphaFoldDB" id="A0A8R2NWG5"/>
<accession>A0A8R2NWG5</accession>
<proteinExistence type="predicted"/>
<evidence type="ECO:0000259" key="2">
    <source>
        <dbReference type="Pfam" id="PF16064"/>
    </source>
</evidence>
<feature type="region of interest" description="Disordered" evidence="1">
    <location>
        <begin position="1"/>
        <end position="62"/>
    </location>
</feature>
<name>A0A8R2NWG5_ACYPI</name>
<dbReference type="KEGG" id="api:115035119"/>
<feature type="domain" description="DUF4806" evidence="2">
    <location>
        <begin position="139"/>
        <end position="217"/>
    </location>
</feature>